<dbReference type="PANTHER" id="PTHR47870:SF2">
    <property type="entry name" value="FORMATE-DEPENDENT NITRITE REDUCTASE COMPLEX SUBUNIT NRFF"/>
    <property type="match status" value="1"/>
</dbReference>
<dbReference type="PANTHER" id="PTHR47870">
    <property type="entry name" value="CYTOCHROME C-TYPE BIOGENESIS PROTEIN CCMH"/>
    <property type="match status" value="1"/>
</dbReference>
<evidence type="ECO:0000256" key="1">
    <source>
        <dbReference type="ARBA" id="ARBA00022737"/>
    </source>
</evidence>
<proteinExistence type="predicted"/>
<evidence type="ECO:0000313" key="7">
    <source>
        <dbReference type="Proteomes" id="UP000254253"/>
    </source>
</evidence>
<keyword evidence="4" id="KW-0812">Transmembrane</keyword>
<dbReference type="RefSeq" id="WP_115589601.1">
    <property type="nucleotide sequence ID" value="NZ_LR134169.1"/>
</dbReference>
<dbReference type="GO" id="GO:0005886">
    <property type="term" value="C:plasma membrane"/>
    <property type="evidence" value="ECO:0007669"/>
    <property type="project" value="TreeGrafter"/>
</dbReference>
<dbReference type="Proteomes" id="UP000254253">
    <property type="component" value="Unassembled WGS sequence"/>
</dbReference>
<evidence type="ECO:0000313" key="6">
    <source>
        <dbReference type="EMBL" id="SUT90279.1"/>
    </source>
</evidence>
<dbReference type="Gene3D" id="1.25.40.10">
    <property type="entry name" value="Tetratricopeptide repeat domain"/>
    <property type="match status" value="1"/>
</dbReference>
<sequence>MKTRQQLNQDNYQQAVKFADNFSEDLKAEYLAEAQERYQFEQRQISESLQNLGQKRPLALFALLLVILLVASVAYWQTGRYQIVQTGNQMHQAFQVQTQLEDKEQKNYRYITNLQDRLRATPNDGDLWYELGQAYTLSNEFESALVCYDNALKVLGEKAAILGAMAAAEYYANQNKISARAQQWIDRALRLDQKESSSLLLLASDAYAKKDYQQAIDLWRKVLDSDNESINRRAIIQSMQAAREMINQ</sequence>
<keyword evidence="2 3" id="KW-0802">TPR repeat</keyword>
<dbReference type="SMART" id="SM00028">
    <property type="entry name" value="TPR"/>
    <property type="match status" value="2"/>
</dbReference>
<keyword evidence="1" id="KW-0677">Repeat</keyword>
<organism evidence="6 7">
    <name type="scientific">Actinobacillus lignieresii</name>
    <dbReference type="NCBI Taxonomy" id="720"/>
    <lineage>
        <taxon>Bacteria</taxon>
        <taxon>Pseudomonadati</taxon>
        <taxon>Pseudomonadota</taxon>
        <taxon>Gammaproteobacteria</taxon>
        <taxon>Pasteurellales</taxon>
        <taxon>Pasteurellaceae</taxon>
        <taxon>Actinobacillus</taxon>
    </lineage>
</organism>
<keyword evidence="4" id="KW-1133">Transmembrane helix</keyword>
<dbReference type="InterPro" id="IPR019734">
    <property type="entry name" value="TPR_rpt"/>
</dbReference>
<name>A0A380TS80_ACTLI</name>
<dbReference type="InterPro" id="IPR051263">
    <property type="entry name" value="C-type_cytochrome_biogenesis"/>
</dbReference>
<reference evidence="6 7" key="1">
    <citation type="submission" date="2018-06" db="EMBL/GenBank/DDBJ databases">
        <authorList>
            <consortium name="Pathogen Informatics"/>
            <person name="Doyle S."/>
        </authorList>
    </citation>
    <scope>NUCLEOTIDE SEQUENCE [LARGE SCALE GENOMIC DNA]</scope>
    <source>
        <strain evidence="6 7">NCTC4191</strain>
    </source>
</reference>
<feature type="transmembrane region" description="Helical" evidence="4">
    <location>
        <begin position="58"/>
        <end position="76"/>
    </location>
</feature>
<dbReference type="SUPFAM" id="SSF48452">
    <property type="entry name" value="TPR-like"/>
    <property type="match status" value="1"/>
</dbReference>
<feature type="domain" description="Cytochrome c-type biogenesis protein H TPR" evidence="5">
    <location>
        <begin position="97"/>
        <end position="224"/>
    </location>
</feature>
<accession>A0A380TS80</accession>
<protein>
    <submittedName>
        <fullName evidence="6">Formate-dependent nitrite reductase complex NrfG subunit</fullName>
    </submittedName>
</protein>
<dbReference type="EMBL" id="UFRN01000002">
    <property type="protein sequence ID" value="SUT90279.1"/>
    <property type="molecule type" value="Genomic_DNA"/>
</dbReference>
<dbReference type="AlphaFoldDB" id="A0A380TS80"/>
<dbReference type="PROSITE" id="PS50005">
    <property type="entry name" value="TPR"/>
    <property type="match status" value="1"/>
</dbReference>
<evidence type="ECO:0000256" key="3">
    <source>
        <dbReference type="PROSITE-ProRule" id="PRU00339"/>
    </source>
</evidence>
<keyword evidence="7" id="KW-1185">Reference proteome</keyword>
<gene>
    <name evidence="6" type="primary">nrfG</name>
    <name evidence="6" type="ORF">NCTC4191_00252</name>
</gene>
<dbReference type="InterPro" id="IPR056413">
    <property type="entry name" value="TPR_CcmH_CycH"/>
</dbReference>
<evidence type="ECO:0000256" key="2">
    <source>
        <dbReference type="ARBA" id="ARBA00022803"/>
    </source>
</evidence>
<keyword evidence="4" id="KW-0472">Membrane</keyword>
<dbReference type="InterPro" id="IPR011990">
    <property type="entry name" value="TPR-like_helical_dom_sf"/>
</dbReference>
<evidence type="ECO:0000256" key="4">
    <source>
        <dbReference type="SAM" id="Phobius"/>
    </source>
</evidence>
<evidence type="ECO:0000259" key="5">
    <source>
        <dbReference type="Pfam" id="PF23914"/>
    </source>
</evidence>
<feature type="repeat" description="TPR" evidence="3">
    <location>
        <begin position="125"/>
        <end position="158"/>
    </location>
</feature>
<dbReference type="Pfam" id="PF23914">
    <property type="entry name" value="TPR_CcmH_CycH"/>
    <property type="match status" value="1"/>
</dbReference>